<dbReference type="GO" id="GO:0045987">
    <property type="term" value="P:positive regulation of smooth muscle contraction"/>
    <property type="evidence" value="ECO:0007669"/>
    <property type="project" value="TreeGrafter"/>
</dbReference>
<name>A0A8C2TEI0_COTJA</name>
<reference evidence="3" key="2">
    <citation type="submission" date="2025-08" db="UniProtKB">
        <authorList>
            <consortium name="Ensembl"/>
        </authorList>
    </citation>
    <scope>IDENTIFICATION</scope>
</reference>
<dbReference type="PANTHER" id="PTHR15390">
    <property type="entry name" value="NEUROMEDIN-U"/>
    <property type="match status" value="1"/>
</dbReference>
<dbReference type="GeneTree" id="ENSGT00510000048726"/>
<dbReference type="GO" id="GO:0031840">
    <property type="term" value="F:type 2 neuromedin U receptor binding"/>
    <property type="evidence" value="ECO:0007669"/>
    <property type="project" value="Ensembl"/>
</dbReference>
<evidence type="ECO:0000256" key="1">
    <source>
        <dbReference type="SAM" id="Phobius"/>
    </source>
</evidence>
<reference evidence="3" key="1">
    <citation type="submission" date="2015-11" db="EMBL/GenBank/DDBJ databases">
        <authorList>
            <consortium name="International Coturnix japonica Genome Analysis Consortium"/>
            <person name="Warren W."/>
            <person name="Burt D.W."/>
            <person name="Antin P.B."/>
            <person name="Lanford R."/>
            <person name="Gros J."/>
            <person name="Wilson R.K."/>
        </authorList>
    </citation>
    <scope>NUCLEOTIDE SEQUENCE [LARGE SCALE GENOMIC DNA]</scope>
</reference>
<dbReference type="Proteomes" id="UP000694412">
    <property type="component" value="Chromosome 4"/>
</dbReference>
<gene>
    <name evidence="3" type="primary">NMU</name>
</gene>
<dbReference type="InterPro" id="IPR042384">
    <property type="entry name" value="NMU"/>
</dbReference>
<dbReference type="InterPro" id="IPR008200">
    <property type="entry name" value="NMU_C"/>
</dbReference>
<dbReference type="GO" id="GO:0097009">
    <property type="term" value="P:energy homeostasis"/>
    <property type="evidence" value="ECO:0007669"/>
    <property type="project" value="Ensembl"/>
</dbReference>
<feature type="domain" description="Neuromedin U C-terminal" evidence="2">
    <location>
        <begin position="178"/>
        <end position="202"/>
    </location>
</feature>
<keyword evidence="1" id="KW-0472">Membrane</keyword>
<dbReference type="GO" id="GO:0031839">
    <property type="term" value="F:type 1 neuromedin U receptor binding"/>
    <property type="evidence" value="ECO:0007669"/>
    <property type="project" value="Ensembl"/>
</dbReference>
<dbReference type="GO" id="GO:0060259">
    <property type="term" value="P:regulation of feeding behavior"/>
    <property type="evidence" value="ECO:0007669"/>
    <property type="project" value="Ensembl"/>
</dbReference>
<keyword evidence="4" id="KW-1185">Reference proteome</keyword>
<accession>A0A8C2TEI0</accession>
<dbReference type="GO" id="GO:2000821">
    <property type="term" value="P:regulation of grooming behavior"/>
    <property type="evidence" value="ECO:0007669"/>
    <property type="project" value="Ensembl"/>
</dbReference>
<keyword evidence="1" id="KW-0812">Transmembrane</keyword>
<dbReference type="GO" id="GO:0001659">
    <property type="term" value="P:temperature homeostasis"/>
    <property type="evidence" value="ECO:0007669"/>
    <property type="project" value="Ensembl"/>
</dbReference>
<reference evidence="3" key="3">
    <citation type="submission" date="2025-09" db="UniProtKB">
        <authorList>
            <consortium name="Ensembl"/>
        </authorList>
    </citation>
    <scope>IDENTIFICATION</scope>
</reference>
<dbReference type="SMART" id="SM00084">
    <property type="entry name" value="NMU"/>
    <property type="match status" value="1"/>
</dbReference>
<dbReference type="AlphaFoldDB" id="A0A8C2TEI0"/>
<dbReference type="Ensembl" id="ENSCJPT00005018165.1">
    <property type="protein sequence ID" value="ENSCJPP00005012550.1"/>
    <property type="gene ID" value="ENSCJPG00005010675.1"/>
</dbReference>
<keyword evidence="1" id="KW-1133">Transmembrane helix</keyword>
<dbReference type="PANTHER" id="PTHR15390:SF0">
    <property type="entry name" value="NEUROMEDIN-U"/>
    <property type="match status" value="1"/>
</dbReference>
<proteinExistence type="predicted"/>
<evidence type="ECO:0000259" key="2">
    <source>
        <dbReference type="SMART" id="SM00084"/>
    </source>
</evidence>
<feature type="transmembrane region" description="Helical" evidence="1">
    <location>
        <begin position="196"/>
        <end position="217"/>
    </location>
</feature>
<dbReference type="Pfam" id="PF02070">
    <property type="entry name" value="NMU"/>
    <property type="match status" value="1"/>
</dbReference>
<dbReference type="GO" id="GO:0007218">
    <property type="term" value="P:neuropeptide signaling pathway"/>
    <property type="evidence" value="ECO:0007669"/>
    <property type="project" value="Ensembl"/>
</dbReference>
<evidence type="ECO:0000313" key="4">
    <source>
        <dbReference type="Proteomes" id="UP000694412"/>
    </source>
</evidence>
<evidence type="ECO:0000313" key="3">
    <source>
        <dbReference type="Ensembl" id="ENSCJPP00005012550.1"/>
    </source>
</evidence>
<sequence>MLVHVSGRFKKFVQGAGHGQRCAEQGTAAMAQLCQQQLPAAIPPRGPGSGGGVPGSPLLLLLFLLASSVRVCKGVPMPSQALEAEQELQLWKEIDDACSAYMSTDSQPQVPSTLEELCFLVMGFLQKPQGLDEKDNMKRFLFHYSKTHDSGNSDVRSSVLHPLLQLVPQLNERRLKRFKVDEDLQGTGGIQSRGYFFFRVWFVLHFFPLFFLFRLLLNEGYSGLKQVRLCQRKLFC</sequence>
<protein>
    <submittedName>
        <fullName evidence="3">Neuromedin U</fullName>
    </submittedName>
</protein>
<dbReference type="GO" id="GO:0050806">
    <property type="term" value="P:positive regulation of synaptic transmission"/>
    <property type="evidence" value="ECO:0007669"/>
    <property type="project" value="TreeGrafter"/>
</dbReference>
<dbReference type="GO" id="GO:0043195">
    <property type="term" value="C:terminal bouton"/>
    <property type="evidence" value="ECO:0007669"/>
    <property type="project" value="TreeGrafter"/>
</dbReference>
<organism evidence="3 4">
    <name type="scientific">Coturnix japonica</name>
    <name type="common">Japanese quail</name>
    <name type="synonym">Coturnix coturnix japonica</name>
    <dbReference type="NCBI Taxonomy" id="93934"/>
    <lineage>
        <taxon>Eukaryota</taxon>
        <taxon>Metazoa</taxon>
        <taxon>Chordata</taxon>
        <taxon>Craniata</taxon>
        <taxon>Vertebrata</taxon>
        <taxon>Euteleostomi</taxon>
        <taxon>Archelosauria</taxon>
        <taxon>Archosauria</taxon>
        <taxon>Dinosauria</taxon>
        <taxon>Saurischia</taxon>
        <taxon>Theropoda</taxon>
        <taxon>Coelurosauria</taxon>
        <taxon>Aves</taxon>
        <taxon>Neognathae</taxon>
        <taxon>Galloanserae</taxon>
        <taxon>Galliformes</taxon>
        <taxon>Phasianidae</taxon>
        <taxon>Perdicinae</taxon>
        <taxon>Coturnix</taxon>
    </lineage>
</organism>